<dbReference type="Gene3D" id="3.40.50.410">
    <property type="entry name" value="von Willebrand factor, type A domain"/>
    <property type="match status" value="1"/>
</dbReference>
<name>A0ABY4CAL8_9BACT</name>
<dbReference type="EMBL" id="CP093442">
    <property type="protein sequence ID" value="UOF00731.1"/>
    <property type="molecule type" value="Genomic_DNA"/>
</dbReference>
<organism evidence="2 3">
    <name type="scientific">Bdellovibrio reynosensis</name>
    <dbReference type="NCBI Taxonomy" id="2835041"/>
    <lineage>
        <taxon>Bacteria</taxon>
        <taxon>Pseudomonadati</taxon>
        <taxon>Bdellovibrionota</taxon>
        <taxon>Bdellovibrionia</taxon>
        <taxon>Bdellovibrionales</taxon>
        <taxon>Pseudobdellovibrionaceae</taxon>
        <taxon>Bdellovibrio</taxon>
    </lineage>
</organism>
<accession>A0ABY4CAL8</accession>
<evidence type="ECO:0000313" key="2">
    <source>
        <dbReference type="EMBL" id="UOF00731.1"/>
    </source>
</evidence>
<dbReference type="Proteomes" id="UP000830116">
    <property type="component" value="Chromosome"/>
</dbReference>
<dbReference type="InterPro" id="IPR036465">
    <property type="entry name" value="vWFA_dom_sf"/>
</dbReference>
<protein>
    <submittedName>
        <fullName evidence="2">VWA domain-containing protein</fullName>
    </submittedName>
</protein>
<dbReference type="SUPFAM" id="SSF53300">
    <property type="entry name" value="vWA-like"/>
    <property type="match status" value="1"/>
</dbReference>
<gene>
    <name evidence="2" type="ORF">MNR06_13595</name>
</gene>
<evidence type="ECO:0000256" key="1">
    <source>
        <dbReference type="SAM" id="SignalP"/>
    </source>
</evidence>
<feature type="signal peptide" evidence="1">
    <location>
        <begin position="1"/>
        <end position="21"/>
    </location>
</feature>
<sequence length="304" mass="32530">MKKGILLAYASTLVLFFQNCAPNNPSFVEVPVEASGSEDLGSTEATETSQTFKVTFNHETAPLDMIWVVDNSSSMTQEAAIIRDNLKSFIAVLRTSTDFKFMLISKKGSTGTSVSLDPTLPASSFSQLDMFVNSTNGPALLSGNLSGAAKDFFRESSKKVIVFVTDDESMWGSKIILDSLAASKNIKLQDLSISSFITVTKALSPCGFKAGAIYGELATATGGHTYNICDANWTGSFNDIIDRSVAKAVRRFALKTAGVTEIIDVRVDGVVLAKADYSFDGKALTLADGVSLVPNSIVEVNYSF</sequence>
<keyword evidence="3" id="KW-1185">Reference proteome</keyword>
<proteinExistence type="predicted"/>
<evidence type="ECO:0000313" key="3">
    <source>
        <dbReference type="Proteomes" id="UP000830116"/>
    </source>
</evidence>
<dbReference type="RefSeq" id="WP_243536905.1">
    <property type="nucleotide sequence ID" value="NZ_CP093442.1"/>
</dbReference>
<reference evidence="2" key="1">
    <citation type="submission" date="2022-03" db="EMBL/GenBank/DDBJ databases">
        <title>Genome Identification and Characterization of new species Bdellovibrio reynosense LBG001 sp. nov. from a Mexico soil sample.</title>
        <authorList>
            <person name="Camilli A."/>
            <person name="Ajao Y."/>
            <person name="Guo X."/>
        </authorList>
    </citation>
    <scope>NUCLEOTIDE SEQUENCE</scope>
    <source>
        <strain evidence="2">LBG001</strain>
    </source>
</reference>
<keyword evidence="1" id="KW-0732">Signal</keyword>
<feature type="chain" id="PRO_5045582454" evidence="1">
    <location>
        <begin position="22"/>
        <end position="304"/>
    </location>
</feature>